<proteinExistence type="predicted"/>
<feature type="non-terminal residue" evidence="3">
    <location>
        <position position="523"/>
    </location>
</feature>
<protein>
    <submittedName>
        <fullName evidence="3">Uncharacterized protein</fullName>
    </submittedName>
</protein>
<gene>
    <name evidence="3" type="ORF">PACLA_8A059690</name>
</gene>
<dbReference type="AlphaFoldDB" id="A0A7D9ETS4"/>
<reference evidence="3" key="1">
    <citation type="submission" date="2020-04" db="EMBL/GenBank/DDBJ databases">
        <authorList>
            <person name="Alioto T."/>
            <person name="Alioto T."/>
            <person name="Gomez Garrido J."/>
        </authorList>
    </citation>
    <scope>NUCLEOTIDE SEQUENCE</scope>
    <source>
        <strain evidence="3">A484AB</strain>
    </source>
</reference>
<evidence type="ECO:0000256" key="1">
    <source>
        <dbReference type="SAM" id="MobiDB-lite"/>
    </source>
</evidence>
<keyword evidence="2" id="KW-0812">Transmembrane</keyword>
<dbReference type="Gene3D" id="3.40.50.11350">
    <property type="match status" value="1"/>
</dbReference>
<sequence>QRTANHTMKKRYSLYLIVVLLLIEIPFLLTGWYLFFQTNVEHVELVQKQNVFQILLPRAKQSKRTNQNKRTNQSKQTSQISARQYRTKFEGLDFQALLAKIKGSTGQNLQVRITHDRRTKKPRVAMNYTELALPKMIDISKTKEGNPSKKYAYVHYQYNDQLTKNTRAFLSLCAQAGRTGRSVVKPFVKQTKLSSDQSWFLLETYYDVKQLDGLLAAAGYATLVDTAEYLKECPPNSPDHVSVHFIDNSQSSMGFTKANFHLKEDYYKAILKNTTQKGWTECEFLDRAMKRTPGKQFCVNGDIIKDWGIFEKDIVKNEKCLNIFIWRGIDGVTYRLKFSEDSMKYSSIDLSYSLRPGQPVINEVERFTKESLAENYIAVYVRSEFIMLSSTIDQLRKCIDLMLEVVVALKATTGLSHVYVATDMGDNGSSSLIRLRMRRHLDENVFKLLHGQIVEKSHGVAYSPPSHVQDRGVIAFVDMTLISRAQYLISTGSGTFQAWTSAKFLQNHRNDKQSWSKITVCEH</sequence>
<comment type="caution">
    <text evidence="3">The sequence shown here is derived from an EMBL/GenBank/DDBJ whole genome shotgun (WGS) entry which is preliminary data.</text>
</comment>
<feature type="transmembrane region" description="Helical" evidence="2">
    <location>
        <begin position="12"/>
        <end position="35"/>
    </location>
</feature>
<organism evidence="3 4">
    <name type="scientific">Paramuricea clavata</name>
    <name type="common">Red gorgonian</name>
    <name type="synonym">Violescent sea-whip</name>
    <dbReference type="NCBI Taxonomy" id="317549"/>
    <lineage>
        <taxon>Eukaryota</taxon>
        <taxon>Metazoa</taxon>
        <taxon>Cnidaria</taxon>
        <taxon>Anthozoa</taxon>
        <taxon>Octocorallia</taxon>
        <taxon>Malacalcyonacea</taxon>
        <taxon>Plexauridae</taxon>
        <taxon>Paramuricea</taxon>
    </lineage>
</organism>
<accession>A0A7D9ETS4</accession>
<dbReference type="Proteomes" id="UP001152795">
    <property type="component" value="Unassembled WGS sequence"/>
</dbReference>
<keyword evidence="2" id="KW-1133">Transmembrane helix</keyword>
<feature type="region of interest" description="Disordered" evidence="1">
    <location>
        <begin position="62"/>
        <end position="81"/>
    </location>
</feature>
<dbReference type="EMBL" id="CACRXK020008559">
    <property type="protein sequence ID" value="CAB4015059.1"/>
    <property type="molecule type" value="Genomic_DNA"/>
</dbReference>
<evidence type="ECO:0000313" key="4">
    <source>
        <dbReference type="Proteomes" id="UP001152795"/>
    </source>
</evidence>
<name>A0A7D9ETS4_PARCT</name>
<feature type="compositionally biased region" description="Polar residues" evidence="1">
    <location>
        <begin position="68"/>
        <end position="81"/>
    </location>
</feature>
<keyword evidence="4" id="KW-1185">Reference proteome</keyword>
<keyword evidence="2" id="KW-0472">Membrane</keyword>
<evidence type="ECO:0000313" key="3">
    <source>
        <dbReference type="EMBL" id="CAB4015059.1"/>
    </source>
</evidence>
<evidence type="ECO:0000256" key="2">
    <source>
        <dbReference type="SAM" id="Phobius"/>
    </source>
</evidence>
<dbReference type="OrthoDB" id="5980782at2759"/>